<dbReference type="InterPro" id="IPR000246">
    <property type="entry name" value="Peptidase_T2"/>
</dbReference>
<evidence type="ECO:0000313" key="5">
    <source>
        <dbReference type="EMBL" id="KAK7253534.1"/>
    </source>
</evidence>
<dbReference type="InterPro" id="IPR011009">
    <property type="entry name" value="Kinase-like_dom_sf"/>
</dbReference>
<feature type="compositionally biased region" description="Basic and acidic residues" evidence="1">
    <location>
        <begin position="819"/>
        <end position="832"/>
    </location>
</feature>
<dbReference type="PROSITE" id="PS50011">
    <property type="entry name" value="PROTEIN_KINASE_DOM"/>
    <property type="match status" value="1"/>
</dbReference>
<dbReference type="Pfam" id="PF00169">
    <property type="entry name" value="PH"/>
    <property type="match status" value="1"/>
</dbReference>
<name>A0ABR1GC33_AURAN</name>
<dbReference type="Proteomes" id="UP001363151">
    <property type="component" value="Unassembled WGS sequence"/>
</dbReference>
<dbReference type="PROSITE" id="PS50003">
    <property type="entry name" value="PH_DOMAIN"/>
    <property type="match status" value="1"/>
</dbReference>
<dbReference type="InterPro" id="IPR000719">
    <property type="entry name" value="Prot_kinase_dom"/>
</dbReference>
<dbReference type="Gene3D" id="1.10.510.10">
    <property type="entry name" value="Transferase(Phosphotransferase) domain 1"/>
    <property type="match status" value="1"/>
</dbReference>
<dbReference type="InterPro" id="IPR018490">
    <property type="entry name" value="cNMP-bd_dom_sf"/>
</dbReference>
<proteinExistence type="predicted"/>
<dbReference type="InterPro" id="IPR018488">
    <property type="entry name" value="cNMP-bd_CS"/>
</dbReference>
<dbReference type="PANTHER" id="PTHR10188:SF6">
    <property type="entry name" value="N(4)-(BETA-N-ACETYLGLUCOSAMINYL)-L-ASPARAGINASE"/>
    <property type="match status" value="1"/>
</dbReference>
<organism evidence="5 6">
    <name type="scientific">Aureococcus anophagefferens</name>
    <name type="common">Harmful bloom alga</name>
    <dbReference type="NCBI Taxonomy" id="44056"/>
    <lineage>
        <taxon>Eukaryota</taxon>
        <taxon>Sar</taxon>
        <taxon>Stramenopiles</taxon>
        <taxon>Ochrophyta</taxon>
        <taxon>Pelagophyceae</taxon>
        <taxon>Pelagomonadales</taxon>
        <taxon>Pelagomonadaceae</taxon>
        <taxon>Aureococcus</taxon>
    </lineage>
</organism>
<feature type="domain" description="Cyclic nucleotide-binding" evidence="4">
    <location>
        <begin position="403"/>
        <end position="518"/>
    </location>
</feature>
<dbReference type="SUPFAM" id="SSF56235">
    <property type="entry name" value="N-terminal nucleophile aminohydrolases (Ntn hydrolases)"/>
    <property type="match status" value="1"/>
</dbReference>
<dbReference type="InterPro" id="IPR001849">
    <property type="entry name" value="PH_domain"/>
</dbReference>
<dbReference type="SMART" id="SM00100">
    <property type="entry name" value="cNMP"/>
    <property type="match status" value="2"/>
</dbReference>
<dbReference type="GO" id="GO:0016301">
    <property type="term" value="F:kinase activity"/>
    <property type="evidence" value="ECO:0007669"/>
    <property type="project" value="UniProtKB-KW"/>
</dbReference>
<protein>
    <submittedName>
        <fullName evidence="5">cAMP-dependent protein kinase regulator</fullName>
    </submittedName>
</protein>
<keyword evidence="5" id="KW-0418">Kinase</keyword>
<dbReference type="InterPro" id="IPR011993">
    <property type="entry name" value="PH-like_dom_sf"/>
</dbReference>
<dbReference type="Gene3D" id="2.30.29.30">
    <property type="entry name" value="Pleckstrin-homology domain (PH domain)/Phosphotyrosine-binding domain (PTB)"/>
    <property type="match status" value="1"/>
</dbReference>
<dbReference type="SUPFAM" id="SSF51206">
    <property type="entry name" value="cAMP-binding domain-like"/>
    <property type="match status" value="2"/>
</dbReference>
<evidence type="ECO:0000256" key="1">
    <source>
        <dbReference type="SAM" id="MobiDB-lite"/>
    </source>
</evidence>
<dbReference type="InterPro" id="IPR000595">
    <property type="entry name" value="cNMP-bd_dom"/>
</dbReference>
<evidence type="ECO:0000259" key="4">
    <source>
        <dbReference type="PROSITE" id="PS50042"/>
    </source>
</evidence>
<dbReference type="CDD" id="cd00038">
    <property type="entry name" value="CAP_ED"/>
    <property type="match status" value="1"/>
</dbReference>
<dbReference type="SUPFAM" id="SSF56112">
    <property type="entry name" value="Protein kinase-like (PK-like)"/>
    <property type="match status" value="1"/>
</dbReference>
<comment type="caution">
    <text evidence="5">The sequence shown here is derived from an EMBL/GenBank/DDBJ whole genome shotgun (WGS) entry which is preliminary data.</text>
</comment>
<dbReference type="PRINTS" id="PR00103">
    <property type="entry name" value="CAMPKINASE"/>
</dbReference>
<dbReference type="PROSITE" id="PS00888">
    <property type="entry name" value="CNMP_BINDING_1"/>
    <property type="match status" value="1"/>
</dbReference>
<evidence type="ECO:0000259" key="3">
    <source>
        <dbReference type="PROSITE" id="PS50011"/>
    </source>
</evidence>
<feature type="region of interest" description="Disordered" evidence="1">
    <location>
        <begin position="609"/>
        <end position="666"/>
    </location>
</feature>
<dbReference type="SMART" id="SM00233">
    <property type="entry name" value="PH"/>
    <property type="match status" value="1"/>
</dbReference>
<accession>A0ABR1GC33</accession>
<evidence type="ECO:0000259" key="2">
    <source>
        <dbReference type="PROSITE" id="PS50003"/>
    </source>
</evidence>
<dbReference type="EMBL" id="JBBJCI010000035">
    <property type="protein sequence ID" value="KAK7253534.1"/>
    <property type="molecule type" value="Genomic_DNA"/>
</dbReference>
<dbReference type="CDD" id="cd00821">
    <property type="entry name" value="PH"/>
    <property type="match status" value="1"/>
</dbReference>
<dbReference type="InterPro" id="IPR029055">
    <property type="entry name" value="Ntn_hydrolases_N"/>
</dbReference>
<dbReference type="SUPFAM" id="SSF50729">
    <property type="entry name" value="PH domain-like"/>
    <property type="match status" value="1"/>
</dbReference>
<keyword evidence="6" id="KW-1185">Reference proteome</keyword>
<dbReference type="Gene3D" id="2.60.120.10">
    <property type="entry name" value="Jelly Rolls"/>
    <property type="match status" value="2"/>
</dbReference>
<feature type="compositionally biased region" description="Low complexity" evidence="1">
    <location>
        <begin position="615"/>
        <end position="657"/>
    </location>
</feature>
<gene>
    <name evidence="5" type="ORF">SO694_000011127</name>
</gene>
<keyword evidence="5" id="KW-0808">Transferase</keyword>
<dbReference type="PROSITE" id="PS50042">
    <property type="entry name" value="CNMP_BINDING_3"/>
    <property type="match status" value="2"/>
</dbReference>
<feature type="domain" description="Protein kinase" evidence="3">
    <location>
        <begin position="338"/>
        <end position="709"/>
    </location>
</feature>
<evidence type="ECO:0000313" key="6">
    <source>
        <dbReference type="Proteomes" id="UP001363151"/>
    </source>
</evidence>
<feature type="domain" description="PH" evidence="2">
    <location>
        <begin position="104"/>
        <end position="217"/>
    </location>
</feature>
<feature type="region of interest" description="Disordered" evidence="1">
    <location>
        <begin position="819"/>
        <end position="840"/>
    </location>
</feature>
<dbReference type="Pfam" id="PF00027">
    <property type="entry name" value="cNMP_binding"/>
    <property type="match status" value="2"/>
</dbReference>
<reference evidence="5 6" key="1">
    <citation type="submission" date="2024-03" db="EMBL/GenBank/DDBJ databases">
        <title>Aureococcus anophagefferens CCMP1851 and Kratosvirus quantuckense: Draft genome of a second virus-susceptible host strain in the model system.</title>
        <authorList>
            <person name="Chase E."/>
            <person name="Truchon A.R."/>
            <person name="Schepens W."/>
            <person name="Wilhelm S.W."/>
        </authorList>
    </citation>
    <scope>NUCLEOTIDE SEQUENCE [LARGE SCALE GENOMIC DNA]</scope>
    <source>
        <strain evidence="5 6">CCMP1851</strain>
    </source>
</reference>
<dbReference type="PANTHER" id="PTHR10188">
    <property type="entry name" value="L-ASPARAGINASE"/>
    <property type="match status" value="1"/>
</dbReference>
<sequence length="840" mass="89726">MLSLCPCVRDDRAEVAQRAAELVKNPLPAMSGGADTRKFGDPVEGWLQRVVDGDECEAVWCSCASATSTTTREAAQEERARKPLGYVDLREGARLRDGEKTVAKASGRGLESFRSATPDAATDSGASFFGRGWKDRWFKLEGGVLRYYKDDTYRPESMKGEVCLAGCSVARGTADDRKKVDPKRLCVTLPEGRYLKLAARNEADAEAWTGAICDSIAILARAGRANARRPRPGIRARKAAGLGIGEAPHHRRPLIYGADLEGKSLAKRRAERDARAAFLFSPDGGDLDAELERKLLDAFAPEVHEAGDAVVWQGDWGDAYYAVESGAVEILVDGSRPDRMAPITSGGGFGELALAHARRAATARCVVRAKVWSLTRSRYRSTLGAAAHASRKGRVEFLRSVELFKILSDTALEKRAGALTEKVYAGGAVLIKEGEVGDAFYVVNVGVVEVTTKAGFRGALETGAGFGRRPCSTTRARATVKVKSSSASMLVLNKKQFLSIVGPARAVVENARARLLRAVFAKSWDQGLLRERAILTSKIGESPFFVARCLATGSNRANGVEHLHSHGVAHRAVAPEHFWIDARGALKLHELPCAVRLAAADRTNTLCGVPEHVAPRSSSPRATTTPSTSGRSAFWSSSSCRGARSSRGAATRPRGSSWRPSSTRQDAQVRLVAAPNYAALVTGLVKPRPAERLGAKHDGFAELWDHKFFRHASLDGVGRATALGWEALTSTGSAVDAVEAAVRYLEEDPAFDAGRGAVLTSAGTVELDAVIMDGRDLSAGAVASLGPVLNPVSVARAVMERSEHVLLCGAGADASARDRRGSFVGRRSRDGGGARGIRGR</sequence>
<dbReference type="Pfam" id="PF01112">
    <property type="entry name" value="Asparaginase_2"/>
    <property type="match status" value="1"/>
</dbReference>
<dbReference type="InterPro" id="IPR014710">
    <property type="entry name" value="RmlC-like_jellyroll"/>
</dbReference>
<feature type="domain" description="Cyclic nucleotide-binding" evidence="4">
    <location>
        <begin position="286"/>
        <end position="400"/>
    </location>
</feature>